<name>A0A1I7S001_BURXY</name>
<evidence type="ECO:0000313" key="2">
    <source>
        <dbReference type="WBParaSite" id="BXY_0632400.1"/>
    </source>
</evidence>
<sequence length="94" mass="11453">MGQTVTYNTNFEVDSLFGENLNGFLSYERDVSRDHIQEATEIRLKTAPWYWERIRNNYWYRLKNGRIEMDQCASMRQPRSFLLLERCASRRFDF</sequence>
<protein>
    <submittedName>
        <fullName evidence="2">Lipoprotein</fullName>
    </submittedName>
</protein>
<evidence type="ECO:0000313" key="1">
    <source>
        <dbReference type="Proteomes" id="UP000095284"/>
    </source>
</evidence>
<reference evidence="2" key="1">
    <citation type="submission" date="2016-11" db="UniProtKB">
        <authorList>
            <consortium name="WormBaseParasite"/>
        </authorList>
    </citation>
    <scope>IDENTIFICATION</scope>
</reference>
<dbReference type="Proteomes" id="UP000095284">
    <property type="component" value="Unplaced"/>
</dbReference>
<dbReference type="WBParaSite" id="BXY_0632400.1">
    <property type="protein sequence ID" value="BXY_0632400.1"/>
    <property type="gene ID" value="BXY_0632400"/>
</dbReference>
<organism evidence="1 2">
    <name type="scientific">Bursaphelenchus xylophilus</name>
    <name type="common">Pinewood nematode worm</name>
    <name type="synonym">Aphelenchoides xylophilus</name>
    <dbReference type="NCBI Taxonomy" id="6326"/>
    <lineage>
        <taxon>Eukaryota</taxon>
        <taxon>Metazoa</taxon>
        <taxon>Ecdysozoa</taxon>
        <taxon>Nematoda</taxon>
        <taxon>Chromadorea</taxon>
        <taxon>Rhabditida</taxon>
        <taxon>Tylenchina</taxon>
        <taxon>Tylenchomorpha</taxon>
        <taxon>Aphelenchoidea</taxon>
        <taxon>Aphelenchoididae</taxon>
        <taxon>Bursaphelenchus</taxon>
    </lineage>
</organism>
<accession>A0A1I7S001</accession>
<proteinExistence type="predicted"/>
<dbReference type="AlphaFoldDB" id="A0A1I7S001"/>